<protein>
    <submittedName>
        <fullName evidence="12">TWiK family of potassium channels protein 7</fullName>
    </submittedName>
</protein>
<comment type="caution">
    <text evidence="12">The sequence shown here is derived from an EMBL/GenBank/DDBJ whole genome shotgun (WGS) entry which is preliminary data.</text>
</comment>
<evidence type="ECO:0000256" key="3">
    <source>
        <dbReference type="ARBA" id="ARBA00022692"/>
    </source>
</evidence>
<dbReference type="PRINTS" id="PR01333">
    <property type="entry name" value="2POREKCHANEL"/>
</dbReference>
<dbReference type="GO" id="GO:0015271">
    <property type="term" value="F:outward rectifier potassium channel activity"/>
    <property type="evidence" value="ECO:0007669"/>
    <property type="project" value="TreeGrafter"/>
</dbReference>
<proteinExistence type="inferred from homology"/>
<evidence type="ECO:0000256" key="2">
    <source>
        <dbReference type="ARBA" id="ARBA00022448"/>
    </source>
</evidence>
<dbReference type="GO" id="GO:0005886">
    <property type="term" value="C:plasma membrane"/>
    <property type="evidence" value="ECO:0007669"/>
    <property type="project" value="TreeGrafter"/>
</dbReference>
<evidence type="ECO:0000256" key="7">
    <source>
        <dbReference type="ARBA" id="ARBA00023303"/>
    </source>
</evidence>
<accession>A0A3R7PBF9</accession>
<keyword evidence="6 10" id="KW-0472">Membrane</keyword>
<name>A0A3R7PBF9_PENVA</name>
<evidence type="ECO:0000256" key="8">
    <source>
        <dbReference type="RuleBase" id="RU003857"/>
    </source>
</evidence>
<keyword evidence="5 8" id="KW-0406">Ion transport</keyword>
<feature type="region of interest" description="Disordered" evidence="9">
    <location>
        <begin position="362"/>
        <end position="399"/>
    </location>
</feature>
<reference evidence="12 13" key="1">
    <citation type="submission" date="2018-04" db="EMBL/GenBank/DDBJ databases">
        <authorList>
            <person name="Zhang X."/>
            <person name="Yuan J."/>
            <person name="Li F."/>
            <person name="Xiang J."/>
        </authorList>
    </citation>
    <scope>NUCLEOTIDE SEQUENCE [LARGE SCALE GENOMIC DNA]</scope>
    <source>
        <tissue evidence="12">Muscle</tissue>
    </source>
</reference>
<evidence type="ECO:0000256" key="5">
    <source>
        <dbReference type="ARBA" id="ARBA00023065"/>
    </source>
</evidence>
<keyword evidence="13" id="KW-1185">Reference proteome</keyword>
<feature type="transmembrane region" description="Helical" evidence="10">
    <location>
        <begin position="304"/>
        <end position="329"/>
    </location>
</feature>
<gene>
    <name evidence="12" type="ORF">C7M84_000374</name>
</gene>
<feature type="transmembrane region" description="Helical" evidence="10">
    <location>
        <begin position="244"/>
        <end position="262"/>
    </location>
</feature>
<feature type="domain" description="Potassium channel" evidence="11">
    <location>
        <begin position="130"/>
        <end position="189"/>
    </location>
</feature>
<evidence type="ECO:0000259" key="11">
    <source>
        <dbReference type="Pfam" id="PF07885"/>
    </source>
</evidence>
<evidence type="ECO:0000256" key="4">
    <source>
        <dbReference type="ARBA" id="ARBA00022989"/>
    </source>
</evidence>
<evidence type="ECO:0000256" key="10">
    <source>
        <dbReference type="SAM" id="Phobius"/>
    </source>
</evidence>
<feature type="transmembrane region" description="Helical" evidence="10">
    <location>
        <begin position="29"/>
        <end position="52"/>
    </location>
</feature>
<feature type="domain" description="Potassium channel" evidence="11">
    <location>
        <begin position="250"/>
        <end position="333"/>
    </location>
</feature>
<feature type="compositionally biased region" description="Polar residues" evidence="9">
    <location>
        <begin position="390"/>
        <end position="399"/>
    </location>
</feature>
<dbReference type="GO" id="GO:0030322">
    <property type="term" value="P:stabilization of membrane potential"/>
    <property type="evidence" value="ECO:0007669"/>
    <property type="project" value="TreeGrafter"/>
</dbReference>
<evidence type="ECO:0000313" key="12">
    <source>
        <dbReference type="EMBL" id="ROT80860.1"/>
    </source>
</evidence>
<evidence type="ECO:0000313" key="13">
    <source>
        <dbReference type="Proteomes" id="UP000283509"/>
    </source>
</evidence>
<keyword evidence="4 10" id="KW-1133">Transmembrane helix</keyword>
<sequence>MPPPSIKKMSSFKSDKHEKKSCGKVVARIMFSHVGLFILVSVYTVIGAYIFISIEKPAEEMRYQKKRNVAMDINDAAKYIISYLWYHNTRNHTKAEYHSLVMKNLVVFHEFVVTKSGDSDIKYDGNVNKWDWDWTLPKSLLFTVTSIAAIGYGHISPKTILGRIFTILYNVIGIPLLLVFLANIGDFLANSCRYLYSRLCCRWCRIRRRISEQKKGKTVEKRSLWKDDIGFETFMPTNTVDVPIVVNLCIITVYLMLGGVLFSWWENWDLLESVYFTFITLTTIGFGDYVPGNSFLDLSDGLMAAMKMLVTVLFCLFGMALLSMCINLMQEQLVAKSRWFAKEIGLIEEEVDPMVKYKYKKSKRGTVPETQQDRDGNKRLSLMPAHEGESTTTRAGNFTNIQEELEDL</sequence>
<keyword evidence="2 8" id="KW-0813">Transport</keyword>
<dbReference type="AlphaFoldDB" id="A0A3R7PBF9"/>
<dbReference type="PANTHER" id="PTHR11003">
    <property type="entry name" value="POTASSIUM CHANNEL, SUBFAMILY K"/>
    <property type="match status" value="1"/>
</dbReference>
<evidence type="ECO:0000256" key="6">
    <source>
        <dbReference type="ARBA" id="ARBA00023136"/>
    </source>
</evidence>
<evidence type="ECO:0000256" key="9">
    <source>
        <dbReference type="SAM" id="MobiDB-lite"/>
    </source>
</evidence>
<dbReference type="GO" id="GO:0022841">
    <property type="term" value="F:potassium ion leak channel activity"/>
    <property type="evidence" value="ECO:0007669"/>
    <property type="project" value="TreeGrafter"/>
</dbReference>
<reference evidence="12 13" key="2">
    <citation type="submission" date="2019-01" db="EMBL/GenBank/DDBJ databases">
        <title>The decoding of complex shrimp genome reveals the adaptation for benthos swimmer, frequently molting mechanism and breeding impact on genome.</title>
        <authorList>
            <person name="Sun Y."/>
            <person name="Gao Y."/>
            <person name="Yu Y."/>
        </authorList>
    </citation>
    <scope>NUCLEOTIDE SEQUENCE [LARGE SCALE GENOMIC DNA]</scope>
    <source>
        <tissue evidence="12">Muscle</tissue>
    </source>
</reference>
<dbReference type="Proteomes" id="UP000283509">
    <property type="component" value="Unassembled WGS sequence"/>
</dbReference>
<dbReference type="InterPro" id="IPR003280">
    <property type="entry name" value="2pore_dom_K_chnl"/>
</dbReference>
<dbReference type="SUPFAM" id="SSF81324">
    <property type="entry name" value="Voltage-gated potassium channels"/>
    <property type="match status" value="2"/>
</dbReference>
<dbReference type="Pfam" id="PF07885">
    <property type="entry name" value="Ion_trans_2"/>
    <property type="match status" value="2"/>
</dbReference>
<dbReference type="STRING" id="6689.A0A3R7PBF9"/>
<comment type="subcellular location">
    <subcellularLocation>
        <location evidence="1">Membrane</location>
        <topology evidence="1">Multi-pass membrane protein</topology>
    </subcellularLocation>
</comment>
<dbReference type="OrthoDB" id="297496at2759"/>
<dbReference type="InterPro" id="IPR013099">
    <property type="entry name" value="K_chnl_dom"/>
</dbReference>
<feature type="transmembrane region" description="Helical" evidence="10">
    <location>
        <begin position="167"/>
        <end position="189"/>
    </location>
</feature>
<dbReference type="EMBL" id="QCYY01001055">
    <property type="protein sequence ID" value="ROT80860.1"/>
    <property type="molecule type" value="Genomic_DNA"/>
</dbReference>
<evidence type="ECO:0000256" key="1">
    <source>
        <dbReference type="ARBA" id="ARBA00004141"/>
    </source>
</evidence>
<dbReference type="PANTHER" id="PTHR11003:SF334">
    <property type="entry name" value="FI03418P"/>
    <property type="match status" value="1"/>
</dbReference>
<organism evidence="12 13">
    <name type="scientific">Penaeus vannamei</name>
    <name type="common">Whiteleg shrimp</name>
    <name type="synonym">Litopenaeus vannamei</name>
    <dbReference type="NCBI Taxonomy" id="6689"/>
    <lineage>
        <taxon>Eukaryota</taxon>
        <taxon>Metazoa</taxon>
        <taxon>Ecdysozoa</taxon>
        <taxon>Arthropoda</taxon>
        <taxon>Crustacea</taxon>
        <taxon>Multicrustacea</taxon>
        <taxon>Malacostraca</taxon>
        <taxon>Eumalacostraca</taxon>
        <taxon>Eucarida</taxon>
        <taxon>Decapoda</taxon>
        <taxon>Dendrobranchiata</taxon>
        <taxon>Penaeoidea</taxon>
        <taxon>Penaeidae</taxon>
        <taxon>Penaeus</taxon>
    </lineage>
</organism>
<keyword evidence="7 8" id="KW-0407">Ion channel</keyword>
<feature type="transmembrane region" description="Helical" evidence="10">
    <location>
        <begin position="274"/>
        <end position="292"/>
    </location>
</feature>
<dbReference type="Gene3D" id="1.10.287.70">
    <property type="match status" value="1"/>
</dbReference>
<keyword evidence="3 8" id="KW-0812">Transmembrane</keyword>
<comment type="similarity">
    <text evidence="8">Belongs to the two pore domain potassium channel (TC 1.A.1.8) family.</text>
</comment>